<name>A0ABN5I440_9ACTN</name>
<feature type="region of interest" description="Disordered" evidence="1">
    <location>
        <begin position="71"/>
        <end position="91"/>
    </location>
</feature>
<evidence type="ECO:0000313" key="3">
    <source>
        <dbReference type="Proteomes" id="UP000238413"/>
    </source>
</evidence>
<evidence type="ECO:0000256" key="1">
    <source>
        <dbReference type="SAM" id="MobiDB-lite"/>
    </source>
</evidence>
<evidence type="ECO:0000313" key="2">
    <source>
        <dbReference type="EMBL" id="AVH57770.1"/>
    </source>
</evidence>
<protein>
    <submittedName>
        <fullName evidence="2">Uncharacterized protein</fullName>
    </submittedName>
</protein>
<dbReference type="EMBL" id="CP026652">
    <property type="protein sequence ID" value="AVH57770.1"/>
    <property type="molecule type" value="Genomic_DNA"/>
</dbReference>
<accession>A0ABN5I440</accession>
<dbReference type="Proteomes" id="UP000238413">
    <property type="component" value="Chromosome"/>
</dbReference>
<proteinExistence type="predicted"/>
<feature type="compositionally biased region" description="Basic and acidic residues" evidence="1">
    <location>
        <begin position="71"/>
        <end position="87"/>
    </location>
</feature>
<gene>
    <name evidence="2" type="ORF">C4B68_20590</name>
</gene>
<sequence length="232" mass="25229">MPATTIPTRSAVPVLLRAAELNKGEPGNWGFEGEQITAAYDPAQISRADAETRLRAQMNAKGITVSAFVDTDGRPADEAREHTEHTESPLTPEQTTLVLDEGLGAWVTAPVETALRDIDDQRTARENAEVPFLAAQMVVSDYRPQAYGRHTEVWLSAGTTIGSLTPAKARQALEAMRGFVDQLEAVVTLAEETAAGDFEGDPEVYRLDREAEERRTKAISEARLKAIAEGRA</sequence>
<keyword evidence="3" id="KW-1185">Reference proteome</keyword>
<reference evidence="2 3" key="1">
    <citation type="submission" date="2018-02" db="EMBL/GenBank/DDBJ databases">
        <title>Complete genome sequence of Streptomyces dengpaensis, the producer of angucyclines.</title>
        <authorList>
            <person name="Yumei L."/>
        </authorList>
    </citation>
    <scope>NUCLEOTIDE SEQUENCE [LARGE SCALE GENOMIC DNA]</scope>
    <source>
        <strain evidence="2 3">XZHG99</strain>
    </source>
</reference>
<organism evidence="2 3">
    <name type="scientific">Streptomyces dengpaensis</name>
    <dbReference type="NCBI Taxonomy" id="2049881"/>
    <lineage>
        <taxon>Bacteria</taxon>
        <taxon>Bacillati</taxon>
        <taxon>Actinomycetota</taxon>
        <taxon>Actinomycetes</taxon>
        <taxon>Kitasatosporales</taxon>
        <taxon>Streptomycetaceae</taxon>
        <taxon>Streptomyces</taxon>
    </lineage>
</organism>